<dbReference type="SMART" id="SM00724">
    <property type="entry name" value="TLC"/>
    <property type="match status" value="1"/>
</dbReference>
<feature type="transmembrane region" description="Helical" evidence="7">
    <location>
        <begin position="178"/>
        <end position="200"/>
    </location>
</feature>
<dbReference type="AlphaFoldDB" id="A0A9N8E1Z0"/>
<evidence type="ECO:0000259" key="8">
    <source>
        <dbReference type="PROSITE" id="PS50922"/>
    </source>
</evidence>
<comment type="caution">
    <text evidence="9">The sequence shown here is derived from an EMBL/GenBank/DDBJ whole genome shotgun (WGS) entry which is preliminary data.</text>
</comment>
<keyword evidence="3 7" id="KW-1133">Transmembrane helix</keyword>
<evidence type="ECO:0000256" key="1">
    <source>
        <dbReference type="ARBA" id="ARBA00004141"/>
    </source>
</evidence>
<sequence>MSVTTTKTVTKHSHSNEVPPQIPSGFSKMGPSIAGYFGCLTAVYAAIYFGYLDSDSVLGSFKPSPEYCTSSETPCSRSDLFAFQISSGIAISFCGVLGFYTWHVSKRVHTALPATPEGRLFGYLPESEQLAAINFSFQFWDFFISLLIPEHRTPLMLGHHTAASVVCFMSLQHQMLHYYGVFFLGVTEFSSLFLVLIDLAKFFPPEPETTFDTISGLCGPLFAASFTVYRVVLWWKVSLLLWQDCYHVVTKGSSDALRPGKNYVLYIFLFLNVPLGLLQLYWFGIILDAVRNILAGDA</sequence>
<evidence type="ECO:0000256" key="7">
    <source>
        <dbReference type="SAM" id="Phobius"/>
    </source>
</evidence>
<evidence type="ECO:0000256" key="3">
    <source>
        <dbReference type="ARBA" id="ARBA00022989"/>
    </source>
</evidence>
<feature type="domain" description="TLC" evidence="8">
    <location>
        <begin position="76"/>
        <end position="295"/>
    </location>
</feature>
<protein>
    <submittedName>
        <fullName evidence="9">TLC domain</fullName>
    </submittedName>
</protein>
<evidence type="ECO:0000313" key="9">
    <source>
        <dbReference type="EMBL" id="CAB9511259.1"/>
    </source>
</evidence>
<dbReference type="InterPro" id="IPR006634">
    <property type="entry name" value="TLC-dom"/>
</dbReference>
<evidence type="ECO:0000313" key="10">
    <source>
        <dbReference type="Proteomes" id="UP001153069"/>
    </source>
</evidence>
<keyword evidence="10" id="KW-1185">Reference proteome</keyword>
<feature type="region of interest" description="Disordered" evidence="6">
    <location>
        <begin position="1"/>
        <end position="23"/>
    </location>
</feature>
<accession>A0A9N8E1Z0</accession>
<dbReference type="GO" id="GO:0016020">
    <property type="term" value="C:membrane"/>
    <property type="evidence" value="ECO:0007669"/>
    <property type="project" value="UniProtKB-SubCell"/>
</dbReference>
<organism evidence="9 10">
    <name type="scientific">Seminavis robusta</name>
    <dbReference type="NCBI Taxonomy" id="568900"/>
    <lineage>
        <taxon>Eukaryota</taxon>
        <taxon>Sar</taxon>
        <taxon>Stramenopiles</taxon>
        <taxon>Ochrophyta</taxon>
        <taxon>Bacillariophyta</taxon>
        <taxon>Bacillariophyceae</taxon>
        <taxon>Bacillariophycidae</taxon>
        <taxon>Naviculales</taxon>
        <taxon>Naviculaceae</taxon>
        <taxon>Seminavis</taxon>
    </lineage>
</organism>
<evidence type="ECO:0000256" key="5">
    <source>
        <dbReference type="PROSITE-ProRule" id="PRU00205"/>
    </source>
</evidence>
<keyword evidence="4 5" id="KW-0472">Membrane</keyword>
<evidence type="ECO:0000256" key="6">
    <source>
        <dbReference type="SAM" id="MobiDB-lite"/>
    </source>
</evidence>
<dbReference type="EMBL" id="CAICTM010000475">
    <property type="protein sequence ID" value="CAB9511259.1"/>
    <property type="molecule type" value="Genomic_DNA"/>
</dbReference>
<dbReference type="OrthoDB" id="39387at2759"/>
<gene>
    <name evidence="9" type="ORF">SEMRO_476_G150630.1</name>
</gene>
<dbReference type="PROSITE" id="PS50922">
    <property type="entry name" value="TLC"/>
    <property type="match status" value="1"/>
</dbReference>
<evidence type="ECO:0000256" key="4">
    <source>
        <dbReference type="ARBA" id="ARBA00023136"/>
    </source>
</evidence>
<dbReference type="Pfam" id="PF03798">
    <property type="entry name" value="TRAM_LAG1_CLN8"/>
    <property type="match status" value="1"/>
</dbReference>
<reference evidence="9" key="1">
    <citation type="submission" date="2020-06" db="EMBL/GenBank/DDBJ databases">
        <authorList>
            <consortium name="Plant Systems Biology data submission"/>
        </authorList>
    </citation>
    <scope>NUCLEOTIDE SEQUENCE</scope>
    <source>
        <strain evidence="9">D6</strain>
    </source>
</reference>
<name>A0A9N8E1Z0_9STRA</name>
<dbReference type="Proteomes" id="UP001153069">
    <property type="component" value="Unassembled WGS sequence"/>
</dbReference>
<evidence type="ECO:0000256" key="2">
    <source>
        <dbReference type="ARBA" id="ARBA00022692"/>
    </source>
</evidence>
<comment type="subcellular location">
    <subcellularLocation>
        <location evidence="1">Membrane</location>
        <topology evidence="1">Multi-pass membrane protein</topology>
    </subcellularLocation>
</comment>
<feature type="transmembrane region" description="Helical" evidence="7">
    <location>
        <begin position="263"/>
        <end position="282"/>
    </location>
</feature>
<feature type="transmembrane region" description="Helical" evidence="7">
    <location>
        <begin position="33"/>
        <end position="51"/>
    </location>
</feature>
<feature type="transmembrane region" description="Helical" evidence="7">
    <location>
        <begin position="220"/>
        <end position="242"/>
    </location>
</feature>
<keyword evidence="2 5" id="KW-0812">Transmembrane</keyword>
<feature type="transmembrane region" description="Helical" evidence="7">
    <location>
        <begin position="81"/>
        <end position="102"/>
    </location>
</feature>
<proteinExistence type="predicted"/>